<accession>A0A183M016</accession>
<protein>
    <submittedName>
        <fullName evidence="1">Uncharacterized protein</fullName>
    </submittedName>
</protein>
<organism evidence="1 2">
    <name type="scientific">Schistosoma margrebowiei</name>
    <dbReference type="NCBI Taxonomy" id="48269"/>
    <lineage>
        <taxon>Eukaryota</taxon>
        <taxon>Metazoa</taxon>
        <taxon>Spiralia</taxon>
        <taxon>Lophotrochozoa</taxon>
        <taxon>Platyhelminthes</taxon>
        <taxon>Trematoda</taxon>
        <taxon>Digenea</taxon>
        <taxon>Strigeidida</taxon>
        <taxon>Schistosomatoidea</taxon>
        <taxon>Schistosomatidae</taxon>
        <taxon>Schistosoma</taxon>
    </lineage>
</organism>
<gene>
    <name evidence="1" type="ORF">SMRZ_LOCUS9391</name>
</gene>
<keyword evidence="2" id="KW-1185">Reference proteome</keyword>
<dbReference type="Proteomes" id="UP000277204">
    <property type="component" value="Unassembled WGS sequence"/>
</dbReference>
<evidence type="ECO:0000313" key="1">
    <source>
        <dbReference type="EMBL" id="VDO86120.1"/>
    </source>
</evidence>
<dbReference type="AlphaFoldDB" id="A0A183M016"/>
<sequence>MEGSWKGTKEVLTSTCHEVLVSNNYHHEGWISIETLRSIRERKNKKITIEHDHKKSIHKLNTQKQTNMGGGASQVKTCIRQGCLIPHFFF</sequence>
<dbReference type="EMBL" id="UZAI01004412">
    <property type="protein sequence ID" value="VDO86120.1"/>
    <property type="molecule type" value="Genomic_DNA"/>
</dbReference>
<evidence type="ECO:0000313" key="2">
    <source>
        <dbReference type="Proteomes" id="UP000277204"/>
    </source>
</evidence>
<name>A0A183M016_9TREM</name>
<proteinExistence type="predicted"/>
<reference evidence="1 2" key="1">
    <citation type="submission" date="2018-11" db="EMBL/GenBank/DDBJ databases">
        <authorList>
            <consortium name="Pathogen Informatics"/>
        </authorList>
    </citation>
    <scope>NUCLEOTIDE SEQUENCE [LARGE SCALE GENOMIC DNA]</scope>
    <source>
        <strain evidence="1 2">Zambia</strain>
    </source>
</reference>